<dbReference type="Proteomes" id="UP000886595">
    <property type="component" value="Unassembled WGS sequence"/>
</dbReference>
<accession>A0A8X7V2I8</accession>
<dbReference type="AlphaFoldDB" id="A0A8X7V2I8"/>
<keyword evidence="2" id="KW-1185">Reference proteome</keyword>
<name>A0A8X7V2I8_BRACI</name>
<evidence type="ECO:0000313" key="1">
    <source>
        <dbReference type="EMBL" id="KAG2298771.1"/>
    </source>
</evidence>
<proteinExistence type="predicted"/>
<comment type="caution">
    <text evidence="1">The sequence shown here is derived from an EMBL/GenBank/DDBJ whole genome shotgun (WGS) entry which is preliminary data.</text>
</comment>
<sequence>MATTTEDLRARQRSWHLKLTPLIPTMRFDATETRAWYNRRGLTAEVSRDQSAMNTATTERRL</sequence>
<protein>
    <submittedName>
        <fullName evidence="1">Uncharacterized protein</fullName>
    </submittedName>
</protein>
<gene>
    <name evidence="1" type="ORF">Bca52824_035243</name>
</gene>
<reference evidence="1 2" key="1">
    <citation type="submission" date="2020-02" db="EMBL/GenBank/DDBJ databases">
        <authorList>
            <person name="Ma Q."/>
            <person name="Huang Y."/>
            <person name="Song X."/>
            <person name="Pei D."/>
        </authorList>
    </citation>
    <scope>NUCLEOTIDE SEQUENCE [LARGE SCALE GENOMIC DNA]</scope>
    <source>
        <strain evidence="1">Sxm20200214</strain>
        <tissue evidence="1">Leaf</tissue>
    </source>
</reference>
<dbReference type="EMBL" id="JAAMPC010000008">
    <property type="protein sequence ID" value="KAG2298771.1"/>
    <property type="molecule type" value="Genomic_DNA"/>
</dbReference>
<organism evidence="1 2">
    <name type="scientific">Brassica carinata</name>
    <name type="common">Ethiopian mustard</name>
    <name type="synonym">Abyssinian cabbage</name>
    <dbReference type="NCBI Taxonomy" id="52824"/>
    <lineage>
        <taxon>Eukaryota</taxon>
        <taxon>Viridiplantae</taxon>
        <taxon>Streptophyta</taxon>
        <taxon>Embryophyta</taxon>
        <taxon>Tracheophyta</taxon>
        <taxon>Spermatophyta</taxon>
        <taxon>Magnoliopsida</taxon>
        <taxon>eudicotyledons</taxon>
        <taxon>Gunneridae</taxon>
        <taxon>Pentapetalae</taxon>
        <taxon>rosids</taxon>
        <taxon>malvids</taxon>
        <taxon>Brassicales</taxon>
        <taxon>Brassicaceae</taxon>
        <taxon>Brassiceae</taxon>
        <taxon>Brassica</taxon>
    </lineage>
</organism>
<evidence type="ECO:0000313" key="2">
    <source>
        <dbReference type="Proteomes" id="UP000886595"/>
    </source>
</evidence>